<accession>A0A8I6S7V8</accession>
<feature type="coiled-coil region" evidence="1">
    <location>
        <begin position="81"/>
        <end position="108"/>
    </location>
</feature>
<reference evidence="3" key="1">
    <citation type="submission" date="2022-01" db="UniProtKB">
        <authorList>
            <consortium name="EnsemblMetazoa"/>
        </authorList>
    </citation>
    <scope>IDENTIFICATION</scope>
</reference>
<dbReference type="Proteomes" id="UP000494040">
    <property type="component" value="Unassembled WGS sequence"/>
</dbReference>
<evidence type="ECO:0000313" key="4">
    <source>
        <dbReference type="Proteomes" id="UP000494040"/>
    </source>
</evidence>
<dbReference type="KEGG" id="clec:106671973"/>
<feature type="region of interest" description="Disordered" evidence="2">
    <location>
        <begin position="235"/>
        <end position="268"/>
    </location>
</feature>
<feature type="region of interest" description="Disordered" evidence="2">
    <location>
        <begin position="1"/>
        <end position="54"/>
    </location>
</feature>
<feature type="compositionally biased region" description="Polar residues" evidence="2">
    <location>
        <begin position="1"/>
        <end position="17"/>
    </location>
</feature>
<dbReference type="EnsemblMetazoa" id="XM_014403001.2">
    <property type="protein sequence ID" value="XP_014258487.1"/>
    <property type="gene ID" value="LOC106671973"/>
</dbReference>
<proteinExistence type="predicted"/>
<dbReference type="OrthoDB" id="10355334at2759"/>
<name>A0A8I6S7V8_CIMLE</name>
<dbReference type="AlphaFoldDB" id="A0A8I6S7V8"/>
<evidence type="ECO:0000256" key="2">
    <source>
        <dbReference type="SAM" id="MobiDB-lite"/>
    </source>
</evidence>
<gene>
    <name evidence="3" type="primary">106671973</name>
</gene>
<protein>
    <submittedName>
        <fullName evidence="3">Uncharacterized protein</fullName>
    </submittedName>
</protein>
<sequence length="268" mass="30505">MNNFSNQMCKQTSSLQSLAAPLEEPVRDEPLNSQTTVSRKDLKRLSTDAPGSLETEQSNLAKLKMAFESFGETTKAYHDELRNIKIRLKEGKEMYEQTEEILKKFNAAEIQSRFNAVTKKNPGDVLSRINPGNLDEQLKDMEKRILLAKGYLANSQHTGLKKSIDKYHEIFKRSLENFDMKTCEPCTQLERMDKANTVYSTKRLLEEANRVIPEEEERDQQAANTIAMMKKMATSLSETSLKELSTFKPNPTATPPKSILKKPPPEES</sequence>
<feature type="compositionally biased region" description="Low complexity" evidence="2">
    <location>
        <begin position="235"/>
        <end position="246"/>
    </location>
</feature>
<evidence type="ECO:0000256" key="1">
    <source>
        <dbReference type="SAM" id="Coils"/>
    </source>
</evidence>
<organism evidence="3 4">
    <name type="scientific">Cimex lectularius</name>
    <name type="common">Bed bug</name>
    <name type="synonym">Acanthia lectularia</name>
    <dbReference type="NCBI Taxonomy" id="79782"/>
    <lineage>
        <taxon>Eukaryota</taxon>
        <taxon>Metazoa</taxon>
        <taxon>Ecdysozoa</taxon>
        <taxon>Arthropoda</taxon>
        <taxon>Hexapoda</taxon>
        <taxon>Insecta</taxon>
        <taxon>Pterygota</taxon>
        <taxon>Neoptera</taxon>
        <taxon>Paraneoptera</taxon>
        <taxon>Hemiptera</taxon>
        <taxon>Heteroptera</taxon>
        <taxon>Panheteroptera</taxon>
        <taxon>Cimicomorpha</taxon>
        <taxon>Cimicidae</taxon>
        <taxon>Cimex</taxon>
    </lineage>
</organism>
<keyword evidence="4" id="KW-1185">Reference proteome</keyword>
<keyword evidence="1" id="KW-0175">Coiled coil</keyword>
<evidence type="ECO:0000313" key="3">
    <source>
        <dbReference type="EnsemblMetazoa" id="XP_014258487.1"/>
    </source>
</evidence>